<dbReference type="AlphaFoldDB" id="A0A5C7FCQ6"/>
<evidence type="ECO:0000256" key="1">
    <source>
        <dbReference type="SAM" id="Phobius"/>
    </source>
</evidence>
<keyword evidence="3" id="KW-1185">Reference proteome</keyword>
<sequence>MVVPLSLLLGLILLFLGLLHIYWAAGGTWALASAMPPEMREKVAQPEQQTGFRVLTVLVALGLIFSGAVALSYLTGGIPDGILPYRRWFAMALAGLFLVRAIGDFNQVGLFSRQHGDLFFVRDRTVYSPLCLLVAGLWGGLILLA</sequence>
<comment type="caution">
    <text evidence="2">The sequence shown here is derived from an EMBL/GenBank/DDBJ whole genome shotgun (WGS) entry which is preliminary data.</text>
</comment>
<evidence type="ECO:0000313" key="3">
    <source>
        <dbReference type="Proteomes" id="UP000321907"/>
    </source>
</evidence>
<keyword evidence="1" id="KW-1133">Transmembrane helix</keyword>
<reference evidence="2 3" key="1">
    <citation type="submission" date="2019-08" db="EMBL/GenBank/DDBJ databases">
        <title>Lewinella sp. strain SSH13 Genome sequencing and assembly.</title>
        <authorList>
            <person name="Kim I."/>
        </authorList>
    </citation>
    <scope>NUCLEOTIDE SEQUENCE [LARGE SCALE GENOMIC DNA]</scope>
    <source>
        <strain evidence="2 3">SSH13</strain>
    </source>
</reference>
<proteinExistence type="predicted"/>
<dbReference type="Pfam" id="PF13160">
    <property type="entry name" value="DUF3995"/>
    <property type="match status" value="1"/>
</dbReference>
<feature type="transmembrane region" description="Helical" evidence="1">
    <location>
        <begin position="50"/>
        <end position="76"/>
    </location>
</feature>
<accession>A0A5C7FCQ6</accession>
<protein>
    <submittedName>
        <fullName evidence="2">DUF3995 domain-containing protein</fullName>
    </submittedName>
</protein>
<keyword evidence="1" id="KW-0472">Membrane</keyword>
<keyword evidence="1" id="KW-0812">Transmembrane</keyword>
<dbReference type="RefSeq" id="WP_147931982.1">
    <property type="nucleotide sequence ID" value="NZ_VOXD01000030.1"/>
</dbReference>
<dbReference type="EMBL" id="VOXD01000030">
    <property type="protein sequence ID" value="TXF87871.1"/>
    <property type="molecule type" value="Genomic_DNA"/>
</dbReference>
<dbReference type="InterPro" id="IPR025058">
    <property type="entry name" value="DUF3995"/>
</dbReference>
<feature type="transmembrane region" description="Helical" evidence="1">
    <location>
        <begin position="126"/>
        <end position="144"/>
    </location>
</feature>
<name>A0A5C7FCQ6_9BACT</name>
<feature type="transmembrane region" description="Helical" evidence="1">
    <location>
        <begin position="88"/>
        <end position="106"/>
    </location>
</feature>
<organism evidence="2 3">
    <name type="scientific">Neolewinella aurantiaca</name>
    <dbReference type="NCBI Taxonomy" id="2602767"/>
    <lineage>
        <taxon>Bacteria</taxon>
        <taxon>Pseudomonadati</taxon>
        <taxon>Bacteroidota</taxon>
        <taxon>Saprospiria</taxon>
        <taxon>Saprospirales</taxon>
        <taxon>Lewinellaceae</taxon>
        <taxon>Neolewinella</taxon>
    </lineage>
</organism>
<evidence type="ECO:0000313" key="2">
    <source>
        <dbReference type="EMBL" id="TXF87871.1"/>
    </source>
</evidence>
<gene>
    <name evidence="2" type="ORF">FUA23_17070</name>
</gene>
<dbReference type="Proteomes" id="UP000321907">
    <property type="component" value="Unassembled WGS sequence"/>
</dbReference>
<dbReference type="OrthoDB" id="8590912at2"/>